<evidence type="ECO:0000313" key="2">
    <source>
        <dbReference type="EMBL" id="HGH62206.1"/>
    </source>
</evidence>
<gene>
    <name evidence="2" type="ORF">ENV54_13015</name>
</gene>
<reference evidence="2" key="1">
    <citation type="journal article" date="2020" name="mSystems">
        <title>Genome- and Community-Level Interaction Insights into Carbon Utilization and Element Cycling Functions of Hydrothermarchaeota in Hydrothermal Sediment.</title>
        <authorList>
            <person name="Zhou Z."/>
            <person name="Liu Y."/>
            <person name="Xu W."/>
            <person name="Pan J."/>
            <person name="Luo Z.H."/>
            <person name="Li M."/>
        </authorList>
    </citation>
    <scope>NUCLEOTIDE SEQUENCE [LARGE SCALE GENOMIC DNA]</scope>
    <source>
        <strain evidence="2">SpSt-769</strain>
    </source>
</reference>
<dbReference type="SMART" id="SM00481">
    <property type="entry name" value="POLIIIAc"/>
    <property type="match status" value="1"/>
</dbReference>
<dbReference type="EMBL" id="DTGT01000423">
    <property type="protein sequence ID" value="HGH62206.1"/>
    <property type="molecule type" value="Genomic_DNA"/>
</dbReference>
<dbReference type="InterPro" id="IPR004013">
    <property type="entry name" value="PHP_dom"/>
</dbReference>
<dbReference type="GO" id="GO:0035312">
    <property type="term" value="F:5'-3' DNA exonuclease activity"/>
    <property type="evidence" value="ECO:0007669"/>
    <property type="project" value="TreeGrafter"/>
</dbReference>
<feature type="domain" description="Polymerase/histidinol phosphatase N-terminal" evidence="1">
    <location>
        <begin position="3"/>
        <end position="70"/>
    </location>
</feature>
<dbReference type="Pfam" id="PF02811">
    <property type="entry name" value="PHP"/>
    <property type="match status" value="1"/>
</dbReference>
<dbReference type="PANTHER" id="PTHR42924:SF3">
    <property type="entry name" value="POLYMERASE_HISTIDINOL PHOSPHATASE N-TERMINAL DOMAIN-CONTAINING PROTEIN"/>
    <property type="match status" value="1"/>
</dbReference>
<name>A0A7C4ATD5_9BACT</name>
<accession>A0A7C4ATD5</accession>
<evidence type="ECO:0000259" key="1">
    <source>
        <dbReference type="SMART" id="SM00481"/>
    </source>
</evidence>
<dbReference type="Pfam" id="PF13263">
    <property type="entry name" value="PHP_C"/>
    <property type="match status" value="1"/>
</dbReference>
<dbReference type="PANTHER" id="PTHR42924">
    <property type="entry name" value="EXONUCLEASE"/>
    <property type="match status" value="1"/>
</dbReference>
<dbReference type="InterPro" id="IPR016195">
    <property type="entry name" value="Pol/histidinol_Pase-like"/>
</dbReference>
<dbReference type="Gene3D" id="3.20.20.140">
    <property type="entry name" value="Metal-dependent hydrolases"/>
    <property type="match status" value="1"/>
</dbReference>
<dbReference type="InterPro" id="IPR052018">
    <property type="entry name" value="PHP_domain"/>
</dbReference>
<dbReference type="GO" id="GO:0004534">
    <property type="term" value="F:5'-3' RNA exonuclease activity"/>
    <property type="evidence" value="ECO:0007669"/>
    <property type="project" value="TreeGrafter"/>
</dbReference>
<dbReference type="SUPFAM" id="SSF89550">
    <property type="entry name" value="PHP domain-like"/>
    <property type="match status" value="1"/>
</dbReference>
<proteinExistence type="predicted"/>
<organism evidence="2">
    <name type="scientific">Desulfomonile tiedjei</name>
    <dbReference type="NCBI Taxonomy" id="2358"/>
    <lineage>
        <taxon>Bacteria</taxon>
        <taxon>Pseudomonadati</taxon>
        <taxon>Thermodesulfobacteriota</taxon>
        <taxon>Desulfomonilia</taxon>
        <taxon>Desulfomonilales</taxon>
        <taxon>Desulfomonilaceae</taxon>
        <taxon>Desulfomonile</taxon>
    </lineage>
</organism>
<dbReference type="AlphaFoldDB" id="A0A7C4ATD5"/>
<dbReference type="CDD" id="cd07432">
    <property type="entry name" value="PHP_HisPPase"/>
    <property type="match status" value="1"/>
</dbReference>
<comment type="caution">
    <text evidence="2">The sequence shown here is derived from an EMBL/GenBank/DDBJ whole genome shotgun (WGS) entry which is preliminary data.</text>
</comment>
<sequence>MRIDLHIHTTAYSPCSVMSPDQLMTAAIRAGLDGVCITEHHVVWPKDEAESLSRKYGLPVFRGVEITTTGGDILVYGIEKAPKGMLTPAQLKSIVEAEDGLCIAAHPFRGFLLFGFGRLQLDAKSAANNPTFSEVHGIEVCNGMVTDDENNMAKNVADALGLIKVGGSDAHIAKAVGTCVTEFVHDLKDERDLISALRSGQFSVHKMK</sequence>
<protein>
    <submittedName>
        <fullName evidence="2">PHP domain-containing protein</fullName>
    </submittedName>
</protein>
<dbReference type="InterPro" id="IPR003141">
    <property type="entry name" value="Pol/His_phosphatase_N"/>
</dbReference>